<comment type="similarity">
    <text evidence="1">Belongs to the LysR transcriptional regulatory family.</text>
</comment>
<name>A0A1S2FVG3_ACIBA</name>
<dbReference type="Gene3D" id="3.40.190.290">
    <property type="match status" value="1"/>
</dbReference>
<evidence type="ECO:0000313" key="8">
    <source>
        <dbReference type="EMBL" id="PQH52955.1"/>
    </source>
</evidence>
<dbReference type="Pfam" id="PF03466">
    <property type="entry name" value="LysR_substrate"/>
    <property type="match status" value="1"/>
</dbReference>
<dbReference type="EMBL" id="LYKI01000034">
    <property type="protein sequence ID" value="OIG70610.1"/>
    <property type="molecule type" value="Genomic_DNA"/>
</dbReference>
<dbReference type="InterPro" id="IPR036388">
    <property type="entry name" value="WH-like_DNA-bd_sf"/>
</dbReference>
<proteinExistence type="inferred from homology"/>
<sequence>MHIENIIRKLDLVTLTIFQSVCDEKSLSKAAEKNMIALSAASKRLTDLEHLIGTKLFIRDGKGMQITPAGESLLYHCRTILDSVYKASVELEEYKIGIKGFVRLQANLSTIIQFLPESLHPFIVENPQIKIELEERPSIEIIQNVSNKIADLGICIAENLSEDLDYYHYRSDRLVAVIQNQQYLSEQKIISFEDALDYDFIGLHTQSAINRILQQKSEALGKQLKLRILVTSFDAVCRMVQAGMGIGILPHKVFEIFGKPLGLASVELTDDWAKRDLYLVSKRDEFLNPVTLLLKQYFMHPHKEIASEQIS</sequence>
<evidence type="ECO:0000313" key="12">
    <source>
        <dbReference type="Proteomes" id="UP000239276"/>
    </source>
</evidence>
<dbReference type="CDD" id="cd08421">
    <property type="entry name" value="PBP2_LTTR_like_1"/>
    <property type="match status" value="1"/>
</dbReference>
<dbReference type="PANTHER" id="PTHR30419">
    <property type="entry name" value="HTH-TYPE TRANSCRIPTIONAL REGULATOR YBHD"/>
    <property type="match status" value="1"/>
</dbReference>
<dbReference type="Pfam" id="PF00126">
    <property type="entry name" value="HTH_1"/>
    <property type="match status" value="1"/>
</dbReference>
<dbReference type="Proteomes" id="UP000239276">
    <property type="component" value="Unassembled WGS sequence"/>
</dbReference>
<dbReference type="GO" id="GO:0005829">
    <property type="term" value="C:cytosol"/>
    <property type="evidence" value="ECO:0007669"/>
    <property type="project" value="TreeGrafter"/>
</dbReference>
<dbReference type="PROSITE" id="PS50931">
    <property type="entry name" value="HTH_LYSR"/>
    <property type="match status" value="1"/>
</dbReference>
<evidence type="ECO:0000313" key="7">
    <source>
        <dbReference type="EMBL" id="OWK65716.1"/>
    </source>
</evidence>
<dbReference type="SUPFAM" id="SSF46785">
    <property type="entry name" value="Winged helix' DNA-binding domain"/>
    <property type="match status" value="1"/>
</dbReference>
<dbReference type="SUPFAM" id="SSF53850">
    <property type="entry name" value="Periplasmic binding protein-like II"/>
    <property type="match status" value="1"/>
</dbReference>
<evidence type="ECO:0000256" key="2">
    <source>
        <dbReference type="ARBA" id="ARBA00023015"/>
    </source>
</evidence>
<evidence type="ECO:0000313" key="10">
    <source>
        <dbReference type="Proteomes" id="UP000179937"/>
    </source>
</evidence>
<dbReference type="InterPro" id="IPR050950">
    <property type="entry name" value="HTH-type_LysR_regulators"/>
</dbReference>
<dbReference type="RefSeq" id="WP_031988409.1">
    <property type="nucleotide sequence ID" value="NZ_AP014649.1"/>
</dbReference>
<protein>
    <submittedName>
        <fullName evidence="6">LysR family transcriptional regulator</fullName>
    </submittedName>
</protein>
<reference evidence="8 12" key="3">
    <citation type="journal article" date="2018" name="J. Antimicrob. Chemother.">
        <title>Phylogenomics of colistin-susceptible and resistant XDR Acinetobacter baumannii.</title>
        <authorList>
            <person name="Mustapha M."/>
            <person name="Li B."/>
            <person name="Pacey M.P."/>
            <person name="Mettus R.T."/>
            <person name="McElheny C.L."/>
            <person name="Ernst R.K."/>
            <person name="Cooper V.S."/>
            <person name="Doi Y."/>
        </authorList>
    </citation>
    <scope>NUCLEOTIDE SEQUENCE [LARGE SCALE GENOMIC DNA]</scope>
    <source>
        <strain evidence="8 12">R20</strain>
    </source>
</reference>
<dbReference type="GO" id="GO:0003677">
    <property type="term" value="F:DNA binding"/>
    <property type="evidence" value="ECO:0007669"/>
    <property type="project" value="UniProtKB-KW"/>
</dbReference>
<dbReference type="Gene3D" id="1.10.10.10">
    <property type="entry name" value="Winged helix-like DNA-binding domain superfamily/Winged helix DNA-binding domain"/>
    <property type="match status" value="1"/>
</dbReference>
<evidence type="ECO:0000256" key="1">
    <source>
        <dbReference type="ARBA" id="ARBA00009437"/>
    </source>
</evidence>
<evidence type="ECO:0000313" key="6">
    <source>
        <dbReference type="EMBL" id="OIG70610.1"/>
    </source>
</evidence>
<dbReference type="InterPro" id="IPR036390">
    <property type="entry name" value="WH_DNA-bd_sf"/>
</dbReference>
<organism evidence="6 10">
    <name type="scientific">Acinetobacter baumannii</name>
    <dbReference type="NCBI Taxonomy" id="470"/>
    <lineage>
        <taxon>Bacteria</taxon>
        <taxon>Pseudomonadati</taxon>
        <taxon>Pseudomonadota</taxon>
        <taxon>Gammaproteobacteria</taxon>
        <taxon>Moraxellales</taxon>
        <taxon>Moraxellaceae</taxon>
        <taxon>Acinetobacter</taxon>
        <taxon>Acinetobacter calcoaceticus/baumannii complex</taxon>
    </lineage>
</organism>
<reference evidence="9" key="4">
    <citation type="submission" date="2021-03" db="EMBL/GenBank/DDBJ databases">
        <title>Complete genome sequencing of Acinetobacter baumannii.</title>
        <authorList>
            <person name="Yadav B."/>
            <person name="Makwana N."/>
            <person name="Kharat A.S."/>
            <person name="Veeraraghavan B."/>
            <person name="Vijayakumar S."/>
            <person name="Priya M."/>
        </authorList>
    </citation>
    <scope>NUCLEOTIDE SEQUENCE</scope>
    <source>
        <strain evidence="9">KSK6</strain>
    </source>
</reference>
<accession>A0A1S2FVG3</accession>
<dbReference type="GO" id="GO:0003700">
    <property type="term" value="F:DNA-binding transcription factor activity"/>
    <property type="evidence" value="ECO:0007669"/>
    <property type="project" value="InterPro"/>
</dbReference>
<evidence type="ECO:0000313" key="11">
    <source>
        <dbReference type="Proteomes" id="UP000197394"/>
    </source>
</evidence>
<reference evidence="6 10" key="1">
    <citation type="submission" date="2016-05" db="EMBL/GenBank/DDBJ databases">
        <title>The evolution of Acinetobacter baumannii in vivo.</title>
        <authorList>
            <person name="Hua X."/>
            <person name="Yu Y."/>
        </authorList>
    </citation>
    <scope>NUCLEOTIDE SEQUENCE [LARGE SCALE GENOMIC DNA]</scope>
    <source>
        <strain evidence="6 10">XH647</strain>
    </source>
</reference>
<keyword evidence="4" id="KW-0804">Transcription</keyword>
<dbReference type="EMBL" id="PUDN01000033">
    <property type="protein sequence ID" value="PQH52955.1"/>
    <property type="molecule type" value="Genomic_DNA"/>
</dbReference>
<dbReference type="Proteomes" id="UP000179937">
    <property type="component" value="Unassembled WGS sequence"/>
</dbReference>
<evidence type="ECO:0000313" key="9">
    <source>
        <dbReference type="EMBL" id="QTK42131.1"/>
    </source>
</evidence>
<dbReference type="InterPro" id="IPR005119">
    <property type="entry name" value="LysR_subst-bd"/>
</dbReference>
<reference evidence="7 11" key="2">
    <citation type="submission" date="2017-05" db="EMBL/GenBank/DDBJ databases">
        <title>Draft genome sequence of MDR A. baumannii AB360.</title>
        <authorList>
            <person name="Wareham D.W."/>
            <person name="Bean D.C."/>
        </authorList>
    </citation>
    <scope>NUCLEOTIDE SEQUENCE [LARGE SCALE GENOMIC DNA]</scope>
    <source>
        <strain evidence="7 11">AB360</strain>
    </source>
</reference>
<dbReference type="AlphaFoldDB" id="A0A1S2FVG3"/>
<dbReference type="InterPro" id="IPR000847">
    <property type="entry name" value="LysR_HTH_N"/>
</dbReference>
<evidence type="ECO:0000256" key="4">
    <source>
        <dbReference type="ARBA" id="ARBA00023163"/>
    </source>
</evidence>
<evidence type="ECO:0000259" key="5">
    <source>
        <dbReference type="PROSITE" id="PS50931"/>
    </source>
</evidence>
<evidence type="ECO:0000256" key="3">
    <source>
        <dbReference type="ARBA" id="ARBA00023125"/>
    </source>
</evidence>
<dbReference type="EMBL" id="NGKM01000017">
    <property type="protein sequence ID" value="OWK65716.1"/>
    <property type="molecule type" value="Genomic_DNA"/>
</dbReference>
<keyword evidence="2" id="KW-0805">Transcription regulation</keyword>
<feature type="domain" description="HTH lysR-type" evidence="5">
    <location>
        <begin position="10"/>
        <end position="67"/>
    </location>
</feature>
<dbReference type="PANTHER" id="PTHR30419:SF2">
    <property type="entry name" value="LYSR FAMILY TRANSCRIPTIONAL REGULATOR"/>
    <property type="match status" value="1"/>
</dbReference>
<dbReference type="Proteomes" id="UP000664966">
    <property type="component" value="Chromosome"/>
</dbReference>
<dbReference type="EMBL" id="CP072270">
    <property type="protein sequence ID" value="QTK42131.1"/>
    <property type="molecule type" value="Genomic_DNA"/>
</dbReference>
<keyword evidence="3" id="KW-0238">DNA-binding</keyword>
<dbReference type="Proteomes" id="UP000197394">
    <property type="component" value="Unassembled WGS sequence"/>
</dbReference>
<gene>
    <name evidence="6" type="ORF">A7M90_05975</name>
    <name evidence="8" type="ORF">C5U34_09395</name>
    <name evidence="7" type="ORF">CBE85_14945</name>
    <name evidence="9" type="ORF">J6E47_11915</name>
</gene>